<keyword evidence="3" id="KW-1185">Reference proteome</keyword>
<feature type="compositionally biased region" description="Low complexity" evidence="1">
    <location>
        <begin position="77"/>
        <end position="89"/>
    </location>
</feature>
<gene>
    <name evidence="2" type="ORF">N308_11390</name>
</gene>
<proteinExistence type="predicted"/>
<feature type="compositionally biased region" description="Basic and acidic residues" evidence="1">
    <location>
        <begin position="91"/>
        <end position="103"/>
    </location>
</feature>
<feature type="region of interest" description="Disordered" evidence="1">
    <location>
        <begin position="1"/>
        <end position="165"/>
    </location>
</feature>
<protein>
    <submittedName>
        <fullName evidence="2">Uncharacterized protein</fullName>
    </submittedName>
</protein>
<feature type="compositionally biased region" description="Low complexity" evidence="1">
    <location>
        <begin position="104"/>
        <end position="115"/>
    </location>
</feature>
<organism evidence="2 3">
    <name type="scientific">Struthio camelus australis</name>
    <dbReference type="NCBI Taxonomy" id="441894"/>
    <lineage>
        <taxon>Eukaryota</taxon>
        <taxon>Metazoa</taxon>
        <taxon>Chordata</taxon>
        <taxon>Craniata</taxon>
        <taxon>Vertebrata</taxon>
        <taxon>Euteleostomi</taxon>
        <taxon>Archelosauria</taxon>
        <taxon>Archosauria</taxon>
        <taxon>Dinosauria</taxon>
        <taxon>Saurischia</taxon>
        <taxon>Theropoda</taxon>
        <taxon>Coelurosauria</taxon>
        <taxon>Aves</taxon>
        <taxon>Palaeognathae</taxon>
        <taxon>Struthioniformes</taxon>
        <taxon>Struthionidae</taxon>
        <taxon>Struthio</taxon>
    </lineage>
</organism>
<dbReference type="EMBL" id="KL206305">
    <property type="protein sequence ID" value="KFV81048.1"/>
    <property type="molecule type" value="Genomic_DNA"/>
</dbReference>
<dbReference type="Proteomes" id="UP000053584">
    <property type="component" value="Unassembled WGS sequence"/>
</dbReference>
<sequence>GGANTPHKLWTAALDGESQTSHSDLTPSPTAMHGSVNPVTIVESPHSEIQAAKESVLQRPTFAPSGKTLEQNAMKKTSSPTTSTRTSQSDGHSDSDPDKDKIESSSSSNGTSLQSESRKVPLLQEVNKIQHSATGNRSLKQSAHSTDITSTQQDASFKASGLETT</sequence>
<evidence type="ECO:0000256" key="1">
    <source>
        <dbReference type="SAM" id="MobiDB-lite"/>
    </source>
</evidence>
<feature type="compositionally biased region" description="Polar residues" evidence="1">
    <location>
        <begin position="127"/>
        <end position="155"/>
    </location>
</feature>
<evidence type="ECO:0000313" key="3">
    <source>
        <dbReference type="Proteomes" id="UP000053584"/>
    </source>
</evidence>
<feature type="non-terminal residue" evidence="2">
    <location>
        <position position="1"/>
    </location>
</feature>
<evidence type="ECO:0000313" key="2">
    <source>
        <dbReference type="EMBL" id="KFV81048.1"/>
    </source>
</evidence>
<accession>A0A093HEJ2</accession>
<dbReference type="AlphaFoldDB" id="A0A093HEJ2"/>
<feature type="non-terminal residue" evidence="2">
    <location>
        <position position="165"/>
    </location>
</feature>
<name>A0A093HEJ2_STRCA</name>
<feature type="compositionally biased region" description="Polar residues" evidence="1">
    <location>
        <begin position="17"/>
        <end position="29"/>
    </location>
</feature>
<reference evidence="2 3" key="1">
    <citation type="submission" date="2014-04" db="EMBL/GenBank/DDBJ databases">
        <title>Genome evolution of avian class.</title>
        <authorList>
            <person name="Zhang G."/>
            <person name="Li C."/>
        </authorList>
    </citation>
    <scope>NUCLEOTIDE SEQUENCE [LARGE SCALE GENOMIC DNA]</scope>
    <source>
        <strain evidence="2">BGI_N308</strain>
    </source>
</reference>